<dbReference type="Gene3D" id="1.10.167.20">
    <property type="match status" value="1"/>
</dbReference>
<protein>
    <submittedName>
        <fullName evidence="15">HHR229Wp</fullName>
    </submittedName>
</protein>
<dbReference type="STRING" id="45286.A0A109V167"/>
<evidence type="ECO:0000256" key="7">
    <source>
        <dbReference type="ARBA" id="ARBA00022927"/>
    </source>
</evidence>
<evidence type="ECO:0000256" key="9">
    <source>
        <dbReference type="ARBA" id="ARBA00023132"/>
    </source>
</evidence>
<keyword evidence="7" id="KW-0653">Protein transport</keyword>
<dbReference type="GO" id="GO:0000972">
    <property type="term" value="P:transcription-dependent tethering of RNA polymerase II gene DNA at nuclear periphery"/>
    <property type="evidence" value="ECO:0007669"/>
    <property type="project" value="TreeGrafter"/>
</dbReference>
<dbReference type="Gene3D" id="1.20.120.1050">
    <property type="match status" value="1"/>
</dbReference>
<evidence type="ECO:0000256" key="4">
    <source>
        <dbReference type="ARBA" id="ARBA00007373"/>
    </source>
</evidence>
<dbReference type="FunFam" id="1.20.58.1780:FF:000005">
    <property type="entry name" value="Nuclear pore complex subunit"/>
    <property type="match status" value="1"/>
</dbReference>
<dbReference type="GO" id="GO:0031965">
    <property type="term" value="C:nuclear membrane"/>
    <property type="evidence" value="ECO:0007669"/>
    <property type="project" value="UniProtKB-SubCell"/>
</dbReference>
<dbReference type="GO" id="GO:0051028">
    <property type="term" value="P:mRNA transport"/>
    <property type="evidence" value="ECO:0007669"/>
    <property type="project" value="UniProtKB-KW"/>
</dbReference>
<evidence type="ECO:0000259" key="14">
    <source>
        <dbReference type="Pfam" id="PF08801"/>
    </source>
</evidence>
<dbReference type="GO" id="GO:0051292">
    <property type="term" value="P:nuclear pore complex assembly"/>
    <property type="evidence" value="ECO:0007669"/>
    <property type="project" value="UniProtKB-ARBA"/>
</dbReference>
<evidence type="ECO:0000256" key="8">
    <source>
        <dbReference type="ARBA" id="ARBA00023010"/>
    </source>
</evidence>
<proteinExistence type="inferred from homology"/>
<feature type="domain" description="Nucleoporin Nup133/Nup155-like N-terminal" evidence="14">
    <location>
        <begin position="126"/>
        <end position="614"/>
    </location>
</feature>
<dbReference type="InterPro" id="IPR042537">
    <property type="entry name" value="Nucleoporin_Nup155_C_2"/>
</dbReference>
<comment type="subcellular location">
    <subcellularLocation>
        <location evidence="1">Nucleus membrane</location>
        <topology evidence="1">Peripheral membrane protein</topology>
        <orientation evidence="1">Cytoplasmic side</orientation>
    </subcellularLocation>
    <subcellularLocation>
        <location evidence="3">Nucleus membrane</location>
        <topology evidence="3">Peripheral membrane protein</topology>
        <orientation evidence="3">Nucleoplasmic side</orientation>
    </subcellularLocation>
    <subcellularLocation>
        <location evidence="2">Nucleus</location>
        <location evidence="2">Nuclear pore complex</location>
    </subcellularLocation>
</comment>
<dbReference type="Gene3D" id="1.25.40.450">
    <property type="entry name" value="Nucleoporin, helical domain, N-terminal subdomain"/>
    <property type="match status" value="1"/>
</dbReference>
<dbReference type="GO" id="GO:0017056">
    <property type="term" value="F:structural constituent of nuclear pore"/>
    <property type="evidence" value="ECO:0007669"/>
    <property type="project" value="InterPro"/>
</dbReference>
<dbReference type="GO" id="GO:0006405">
    <property type="term" value="P:RNA export from nucleus"/>
    <property type="evidence" value="ECO:0007669"/>
    <property type="project" value="TreeGrafter"/>
</dbReference>
<accession>A0A109V167</accession>
<dbReference type="GO" id="GO:0006606">
    <property type="term" value="P:protein import into nucleus"/>
    <property type="evidence" value="ECO:0007669"/>
    <property type="project" value="TreeGrafter"/>
</dbReference>
<name>A0A109V167_9SACH</name>
<dbReference type="FunFam" id="1.25.40.440:FF:000001">
    <property type="entry name" value="Nuclear pore complex subunit"/>
    <property type="match status" value="1"/>
</dbReference>
<evidence type="ECO:0000256" key="1">
    <source>
        <dbReference type="ARBA" id="ARBA00004335"/>
    </source>
</evidence>
<keyword evidence="10" id="KW-0472">Membrane</keyword>
<evidence type="ECO:0000256" key="6">
    <source>
        <dbReference type="ARBA" id="ARBA00022816"/>
    </source>
</evidence>
<feature type="domain" description="Nucleoporin Nup133/Nup155-like C-terminal" evidence="13">
    <location>
        <begin position="728"/>
        <end position="1433"/>
    </location>
</feature>
<keyword evidence="16" id="KW-1185">Reference proteome</keyword>
<dbReference type="OrthoDB" id="338970at2759"/>
<dbReference type="GO" id="GO:0036228">
    <property type="term" value="P:protein localization to nuclear inner membrane"/>
    <property type="evidence" value="ECO:0007669"/>
    <property type="project" value="TreeGrafter"/>
</dbReference>
<keyword evidence="11" id="KW-0539">Nucleus</keyword>
<reference evidence="15 16" key="1">
    <citation type="submission" date="2016-01" db="EMBL/GenBank/DDBJ databases">
        <title>Genome sequence of the yeast Holleya sinecauda.</title>
        <authorList>
            <person name="Dietrich F.S."/>
        </authorList>
    </citation>
    <scope>NUCLEOTIDE SEQUENCE [LARGE SCALE GENOMIC DNA]</scope>
    <source>
        <strain evidence="15 16">ATCC 58844</strain>
    </source>
</reference>
<dbReference type="PANTHER" id="PTHR10350">
    <property type="entry name" value="NUCLEAR PORE COMPLEX PROTEIN NUP155"/>
    <property type="match status" value="1"/>
</dbReference>
<dbReference type="Gene3D" id="1.20.58.1780">
    <property type="match status" value="1"/>
</dbReference>
<dbReference type="Proteomes" id="UP000243052">
    <property type="component" value="Chromosome viii"/>
</dbReference>
<dbReference type="GeneID" id="28726376"/>
<evidence type="ECO:0000256" key="12">
    <source>
        <dbReference type="SAM" id="MobiDB-lite"/>
    </source>
</evidence>
<comment type="similarity">
    <text evidence="4">Belongs to the non-repetitive/WGA-negative nucleoporin family.</text>
</comment>
<keyword evidence="6" id="KW-0509">mRNA transport</keyword>
<evidence type="ECO:0000313" key="15">
    <source>
        <dbReference type="EMBL" id="AMD22998.1"/>
    </source>
</evidence>
<dbReference type="InterPro" id="IPR004870">
    <property type="entry name" value="Nucleoporin_Nup155"/>
</dbReference>
<sequence length="1439" mass="161816">MSIFSTPLKNNVGYINALVPNNTQLNRGDASANVGGVKTGGVLGTNAAIMAPNQFQLTSYNPMSINTSNEHVRINGMGSMSPLELASQYIDHLQMRDSTTMVLDDRSYYNNGVDYNFSKEVGGLGAFTPFERVNVVNIPDEILQEVSKAETRNDMGIFPDLDRCWIVIDNKLILWNIKDSTDFQSIDDIKHTILKVHLVKPKKGVFVESVDYLLVIATLFDIYLLAITYKKEAGELSIYNTGMVVSVNGLDVLDIVSYEKTGQIFFVGKTNGTNVWELQYSASEDWFNSNCNKVCLTQMAISNLLPRNIISSFPGSGLIRSFFEEKTKYSQEWIVQLAIDNSRGILYSLSSKSVIRAYKINSKSLDGPVSIELAYIKRIIGTTNAKGAPILGNNYLKIMKIVVVTQIENNNLFLIAITVGGVRLYFNGSSSSTSVEALTLESVKFPPSSVSPETIEQELQQQQQQNQIKTMPFYSSLNSSEPIQLKYQKKSSVLLETTQASTIISPGIFFSAIHKKPQTTMDNTNQPTRAPSSTTSGQRRLFVSVPDYGVLKNHGKYFENATFLDTNGLVKEIAPITPLFNATNKPEGYANAFATQYSVEGLKIAVLTNTSVEIYRYRTPDQVFESLVENPLPFVLNYGLAEACSSALFVACKFNRAEPIRSSALTFFTVGIQNVVQIKPRYNNYAAPAVTSLLSKPSLTVTPKKPNLINNSSSSGNDNYSLDNVVLSSRFYGIALLVTRLFRDIWNKNIFTVNPAAKFDYRGNLIKESVPNGDLVTMVSISKSNLEYYLSSIMILNEFFNAYGPSITMIATTGISAGKSVDRSEEVAHQAENIAINAMSRLVQSIKEALSFLNVLFEESEIEGYEGQYLAFNDIMKFLNLDFQVDLTKLKFKDIFAPNDVSKALVREILSSIINRSISRGGFIEYIATALQERCGSFFSSSDVLGFRAVEHLKKAKEVGLRDFDTSNYHLTNATRLFEKIVDDISIEKLKEAVSIMFELNYYPKTIEFLLNIANSIDKGKLAYQYVSDGSLEHDEKKKYFDKRVAIYDLVFEALVSVDNLASKNNQNSVIENASAENSEFTKLREESYRTALTYDDKLFHYQLYDWLVAQNSQEKLLQLDTDFILPYLQEKSVSSLEISSLLWVYHSKRSNFLAAAQILYALSFSDFDIKLSTRIEYLSRANGFCNGVCPPNQRHQMIQLCSMVQELFDVAIVQDELLSLVNNDSRIDEQSKKDLVTQLDGKILPVSDLFNDFADPLGYYEVCLTIFKISDFRNHEEIMAKWMELFDSLKSELRSDGNDIDESANFINLLSSVVIKTGKSVRTSEFVFPIADILPIISNLFYESLPNEHIQPGSIASIFITAGVSYDKLYYVLKDLIETSESINTAYKKEIIWLIKDWYQSDRKLRDILKYDEIRNLGDYSIETDPIDKYMKMTGNSI</sequence>
<evidence type="ECO:0000256" key="10">
    <source>
        <dbReference type="ARBA" id="ARBA00023136"/>
    </source>
</evidence>
<gene>
    <name evidence="15" type="ORF">AW171_hschr85070</name>
</gene>
<feature type="region of interest" description="Disordered" evidence="12">
    <location>
        <begin position="518"/>
        <end position="537"/>
    </location>
</feature>
<dbReference type="Gene3D" id="1.25.40.440">
    <property type="entry name" value="Nucleoporin, helical domain, central subdomain"/>
    <property type="match status" value="1"/>
</dbReference>
<dbReference type="InterPro" id="IPR042533">
    <property type="entry name" value="Nucleoporin_Nup155_C_1"/>
</dbReference>
<dbReference type="PANTHER" id="PTHR10350:SF6">
    <property type="entry name" value="NUCLEAR PORE COMPLEX PROTEIN NUP155"/>
    <property type="match status" value="1"/>
</dbReference>
<keyword evidence="9" id="KW-0906">Nuclear pore complex</keyword>
<evidence type="ECO:0000313" key="16">
    <source>
        <dbReference type="Proteomes" id="UP000243052"/>
    </source>
</evidence>
<evidence type="ECO:0000256" key="3">
    <source>
        <dbReference type="ARBA" id="ARBA00004620"/>
    </source>
</evidence>
<dbReference type="FunFam" id="1.25.40.450:FF:000002">
    <property type="entry name" value="Putative non-repetitive nucleoporin"/>
    <property type="match status" value="1"/>
</dbReference>
<dbReference type="InterPro" id="IPR014908">
    <property type="entry name" value="Nucleoporin_Nup133/Nup155_N"/>
</dbReference>
<keyword evidence="5" id="KW-0813">Transport</keyword>
<dbReference type="Pfam" id="PF08801">
    <property type="entry name" value="Nucleoporin_N"/>
    <property type="match status" value="1"/>
</dbReference>
<dbReference type="Pfam" id="PF03177">
    <property type="entry name" value="Nucleoporin_C"/>
    <property type="match status" value="1"/>
</dbReference>
<evidence type="ECO:0000256" key="5">
    <source>
        <dbReference type="ARBA" id="ARBA00022448"/>
    </source>
</evidence>
<keyword evidence="8" id="KW-0811">Translocation</keyword>
<evidence type="ECO:0000256" key="2">
    <source>
        <dbReference type="ARBA" id="ARBA00004567"/>
    </source>
</evidence>
<dbReference type="InterPro" id="IPR007187">
    <property type="entry name" value="Nucleoporin_Nup133/Nup155_C"/>
</dbReference>
<dbReference type="EMBL" id="CP014248">
    <property type="protein sequence ID" value="AMD22998.1"/>
    <property type="molecule type" value="Genomic_DNA"/>
</dbReference>
<evidence type="ECO:0000259" key="13">
    <source>
        <dbReference type="Pfam" id="PF03177"/>
    </source>
</evidence>
<dbReference type="GO" id="GO:0044611">
    <property type="term" value="C:nuclear pore inner ring"/>
    <property type="evidence" value="ECO:0007669"/>
    <property type="project" value="TreeGrafter"/>
</dbReference>
<organism evidence="15 16">
    <name type="scientific">Eremothecium sinecaudum</name>
    <dbReference type="NCBI Taxonomy" id="45286"/>
    <lineage>
        <taxon>Eukaryota</taxon>
        <taxon>Fungi</taxon>
        <taxon>Dikarya</taxon>
        <taxon>Ascomycota</taxon>
        <taxon>Saccharomycotina</taxon>
        <taxon>Saccharomycetes</taxon>
        <taxon>Saccharomycetales</taxon>
        <taxon>Saccharomycetaceae</taxon>
        <taxon>Eremothecium</taxon>
    </lineage>
</organism>
<dbReference type="RefSeq" id="XP_017989994.1">
    <property type="nucleotide sequence ID" value="XM_018134505.1"/>
</dbReference>
<evidence type="ECO:0000256" key="11">
    <source>
        <dbReference type="ARBA" id="ARBA00023242"/>
    </source>
</evidence>